<accession>A0A8E7KY40</accession>
<organism evidence="2 3">
    <name type="scientific">Hafnia phage Pocis76</name>
    <dbReference type="NCBI Taxonomy" id="2831174"/>
    <lineage>
        <taxon>Viruses</taxon>
        <taxon>Duplodnaviria</taxon>
        <taxon>Heunggongvirae</taxon>
        <taxon>Uroviricota</taxon>
        <taxon>Caudoviricetes</taxon>
        <taxon>Drexlerviridae</taxon>
        <taxon>Tempevirinae</taxon>
        <taxon>Pocisvirus</taxon>
        <taxon>Pocisvirus pocis76</taxon>
    </lineage>
</organism>
<feature type="transmembrane region" description="Helical" evidence="1">
    <location>
        <begin position="7"/>
        <end position="29"/>
    </location>
</feature>
<protein>
    <submittedName>
        <fullName evidence="2">Uncharacterized protein</fullName>
    </submittedName>
</protein>
<feature type="transmembrane region" description="Helical" evidence="1">
    <location>
        <begin position="41"/>
        <end position="64"/>
    </location>
</feature>
<proteinExistence type="predicted"/>
<keyword evidence="1" id="KW-0812">Transmembrane</keyword>
<dbReference type="Proteomes" id="UP000678489">
    <property type="component" value="Segment"/>
</dbReference>
<evidence type="ECO:0000256" key="1">
    <source>
        <dbReference type="SAM" id="Phobius"/>
    </source>
</evidence>
<sequence>MMSIVEKILVVSCIVSMLVMLVGLVWSIATDMRNDFAAKVFFVGAGSVCSCLLLGMIISMVYAFL</sequence>
<keyword evidence="1" id="KW-0472">Membrane</keyword>
<evidence type="ECO:0000313" key="3">
    <source>
        <dbReference type="Proteomes" id="UP000678489"/>
    </source>
</evidence>
<keyword evidence="1" id="KW-1133">Transmembrane helix</keyword>
<evidence type="ECO:0000313" key="2">
    <source>
        <dbReference type="EMBL" id="QVW27777.1"/>
    </source>
</evidence>
<dbReference type="EMBL" id="MW689258">
    <property type="protein sequence ID" value="QVW27777.1"/>
    <property type="molecule type" value="Genomic_DNA"/>
</dbReference>
<keyword evidence="3" id="KW-1185">Reference proteome</keyword>
<reference evidence="2" key="1">
    <citation type="submission" date="2021-03" db="EMBL/GenBank/DDBJ databases">
        <title>Complete genome sequence of Hafnia phage Pocis76.</title>
        <authorList>
            <person name="Dislers A."/>
            <person name="Zrelovs N."/>
            <person name="Kazaks A."/>
        </authorList>
    </citation>
    <scope>NUCLEOTIDE SEQUENCE</scope>
</reference>
<name>A0A8E7KY40_9CAUD</name>